<reference evidence="9 10" key="1">
    <citation type="submission" date="2024-09" db="EMBL/GenBank/DDBJ databases">
        <authorList>
            <person name="Sun Q."/>
            <person name="Mori K."/>
        </authorList>
    </citation>
    <scope>NUCLEOTIDE SEQUENCE [LARGE SCALE GENOMIC DNA]</scope>
    <source>
        <strain evidence="9 10">JCM 12520</strain>
    </source>
</reference>
<feature type="transmembrane region" description="Helical" evidence="7">
    <location>
        <begin position="15"/>
        <end position="39"/>
    </location>
</feature>
<organism evidence="9 10">
    <name type="scientific">Paenibacillus hodogayensis</name>
    <dbReference type="NCBI Taxonomy" id="279208"/>
    <lineage>
        <taxon>Bacteria</taxon>
        <taxon>Bacillati</taxon>
        <taxon>Bacillota</taxon>
        <taxon>Bacilli</taxon>
        <taxon>Bacillales</taxon>
        <taxon>Paenibacillaceae</taxon>
        <taxon>Paenibacillus</taxon>
    </lineage>
</organism>
<feature type="domain" description="HAMP" evidence="8">
    <location>
        <begin position="326"/>
        <end position="378"/>
    </location>
</feature>
<dbReference type="PANTHER" id="PTHR34220:SF7">
    <property type="entry name" value="SENSOR HISTIDINE KINASE YPDA"/>
    <property type="match status" value="1"/>
</dbReference>
<evidence type="ECO:0000256" key="1">
    <source>
        <dbReference type="ARBA" id="ARBA00004651"/>
    </source>
</evidence>
<dbReference type="Pfam" id="PF02518">
    <property type="entry name" value="HATPase_c"/>
    <property type="match status" value="1"/>
</dbReference>
<dbReference type="InterPro" id="IPR050640">
    <property type="entry name" value="Bact_2-comp_sensor_kinase"/>
</dbReference>
<protein>
    <submittedName>
        <fullName evidence="9">Sensor histidine kinase</fullName>
        <ecNumber evidence="9">2.7.13.3</ecNumber>
    </submittedName>
</protein>
<dbReference type="SUPFAM" id="SSF158472">
    <property type="entry name" value="HAMP domain-like"/>
    <property type="match status" value="1"/>
</dbReference>
<evidence type="ECO:0000256" key="7">
    <source>
        <dbReference type="SAM" id="Phobius"/>
    </source>
</evidence>
<evidence type="ECO:0000256" key="3">
    <source>
        <dbReference type="ARBA" id="ARBA00022553"/>
    </source>
</evidence>
<dbReference type="SMART" id="SM00304">
    <property type="entry name" value="HAMP"/>
    <property type="match status" value="1"/>
</dbReference>
<dbReference type="Gene3D" id="6.10.340.10">
    <property type="match status" value="1"/>
</dbReference>
<keyword evidence="7" id="KW-0812">Transmembrane</keyword>
<proteinExistence type="predicted"/>
<dbReference type="Gene3D" id="3.30.450.20">
    <property type="entry name" value="PAS domain"/>
    <property type="match status" value="1"/>
</dbReference>
<dbReference type="GO" id="GO:0004673">
    <property type="term" value="F:protein histidine kinase activity"/>
    <property type="evidence" value="ECO:0007669"/>
    <property type="project" value="UniProtKB-EC"/>
</dbReference>
<evidence type="ECO:0000256" key="2">
    <source>
        <dbReference type="ARBA" id="ARBA00022475"/>
    </source>
</evidence>
<gene>
    <name evidence="9" type="ORF">ACFFNY_12365</name>
</gene>
<evidence type="ECO:0000313" key="10">
    <source>
        <dbReference type="Proteomes" id="UP001589619"/>
    </source>
</evidence>
<comment type="caution">
    <text evidence="9">The sequence shown here is derived from an EMBL/GenBank/DDBJ whole genome shotgun (WGS) entry which is preliminary data.</text>
</comment>
<dbReference type="Pfam" id="PF00672">
    <property type="entry name" value="HAMP"/>
    <property type="match status" value="1"/>
</dbReference>
<keyword evidence="10" id="KW-1185">Reference proteome</keyword>
<dbReference type="RefSeq" id="WP_344911367.1">
    <property type="nucleotide sequence ID" value="NZ_BAAAYO010000010.1"/>
</dbReference>
<keyword evidence="5 9" id="KW-0418">Kinase</keyword>
<sequence length="596" mass="67860">MPRDNWFVRLLGTRIFFRIFLMTAVMVTFALTVGAYFSLSLFSEKMEQKGTENIRNILEQTNKLIDSRMDMLLRISNLILNDPAIGELASERLLQDERDKERMSGAIGKYIDSDPGIVSVFLLNKERGLFIPSDDFRSDADNAEETKRRYLSFSNNRYSKGLTWIPTHRIDYSSERHADENVLKLTREVFDSAVSAYRGTVVVNIAEESVYKYLKNVDVPTGTIFHVIDKNGIVISGTERSGVGKFEYSYTYMQAVLQKEGSFVRDYRGIPYLFVFNKLESVDWVIIGAIPVSELVSDRDRIMRGLAVILLLVLGASLVGSLGIAYSISLPIKRLAAVMRKVRSGFFDVKAEIRSRDEVGMLGESFNEMIVRTNELLHRLQESHHKEKNAEIRALQAQINPHFLYNTLASVVWLAENRDFDKITDLVSKLGRYYRQSLSRGMDIVTVRHELEHIGNYLAIEQIRYGTKFAYDISVEPAVYAHKCLKLLLQPLVENAVHHGIMNKEGNGWIRVDGWKDADDIVLRVIDNGGGIAQERLDEINGCFRSGRSLELPHSYGIKNVNERLQLVYGPAYGLFYSSEQGVGTTVLIRFPARYE</sequence>
<evidence type="ECO:0000313" key="9">
    <source>
        <dbReference type="EMBL" id="MFB9752352.1"/>
    </source>
</evidence>
<dbReference type="Pfam" id="PF06580">
    <property type="entry name" value="His_kinase"/>
    <property type="match status" value="1"/>
</dbReference>
<feature type="transmembrane region" description="Helical" evidence="7">
    <location>
        <begin position="306"/>
        <end position="328"/>
    </location>
</feature>
<accession>A0ABV5VVM1</accession>
<dbReference type="InterPro" id="IPR036890">
    <property type="entry name" value="HATPase_C_sf"/>
</dbReference>
<dbReference type="SUPFAM" id="SSF55874">
    <property type="entry name" value="ATPase domain of HSP90 chaperone/DNA topoisomerase II/histidine kinase"/>
    <property type="match status" value="1"/>
</dbReference>
<evidence type="ECO:0000259" key="8">
    <source>
        <dbReference type="PROSITE" id="PS50885"/>
    </source>
</evidence>
<keyword evidence="3" id="KW-0597">Phosphoprotein</keyword>
<keyword evidence="4 9" id="KW-0808">Transferase</keyword>
<evidence type="ECO:0000256" key="5">
    <source>
        <dbReference type="ARBA" id="ARBA00022777"/>
    </source>
</evidence>
<evidence type="ECO:0000256" key="4">
    <source>
        <dbReference type="ARBA" id="ARBA00022679"/>
    </source>
</evidence>
<keyword evidence="6 7" id="KW-0472">Membrane</keyword>
<dbReference type="InterPro" id="IPR003660">
    <property type="entry name" value="HAMP_dom"/>
</dbReference>
<dbReference type="CDD" id="cd06225">
    <property type="entry name" value="HAMP"/>
    <property type="match status" value="1"/>
</dbReference>
<name>A0ABV5VVM1_9BACL</name>
<dbReference type="SMART" id="SM00387">
    <property type="entry name" value="HATPase_c"/>
    <property type="match status" value="1"/>
</dbReference>
<dbReference type="EC" id="2.7.13.3" evidence="9"/>
<keyword evidence="2" id="KW-1003">Cell membrane</keyword>
<dbReference type="EMBL" id="JBHMAG010000009">
    <property type="protein sequence ID" value="MFB9752352.1"/>
    <property type="molecule type" value="Genomic_DNA"/>
</dbReference>
<dbReference type="Gene3D" id="3.30.565.10">
    <property type="entry name" value="Histidine kinase-like ATPase, C-terminal domain"/>
    <property type="match status" value="1"/>
</dbReference>
<keyword evidence="7" id="KW-1133">Transmembrane helix</keyword>
<dbReference type="Proteomes" id="UP001589619">
    <property type="component" value="Unassembled WGS sequence"/>
</dbReference>
<dbReference type="InterPro" id="IPR003594">
    <property type="entry name" value="HATPase_dom"/>
</dbReference>
<dbReference type="PANTHER" id="PTHR34220">
    <property type="entry name" value="SENSOR HISTIDINE KINASE YPDA"/>
    <property type="match status" value="1"/>
</dbReference>
<dbReference type="CDD" id="cd12912">
    <property type="entry name" value="PDC2_MCP_like"/>
    <property type="match status" value="1"/>
</dbReference>
<dbReference type="PROSITE" id="PS50885">
    <property type="entry name" value="HAMP"/>
    <property type="match status" value="1"/>
</dbReference>
<dbReference type="InterPro" id="IPR010559">
    <property type="entry name" value="Sig_transdc_His_kin_internal"/>
</dbReference>
<evidence type="ECO:0000256" key="6">
    <source>
        <dbReference type="ARBA" id="ARBA00023136"/>
    </source>
</evidence>
<comment type="subcellular location">
    <subcellularLocation>
        <location evidence="1">Cell membrane</location>
        <topology evidence="1">Multi-pass membrane protein</topology>
    </subcellularLocation>
</comment>